<accession>A0AA86X1L0</accession>
<keyword evidence="2" id="KW-1185">Reference proteome</keyword>
<evidence type="ECO:0000313" key="2">
    <source>
        <dbReference type="Proteomes" id="UP000041625"/>
    </source>
</evidence>
<dbReference type="AlphaFoldDB" id="A0AA86X1L0"/>
<protein>
    <submittedName>
        <fullName evidence="1">Uncharacterized protein</fullName>
    </submittedName>
</protein>
<dbReference type="Proteomes" id="UP000041625">
    <property type="component" value="Unassembled WGS sequence"/>
</dbReference>
<evidence type="ECO:0000313" key="1">
    <source>
        <dbReference type="EMBL" id="CDT77193.1"/>
    </source>
</evidence>
<organism evidence="1 2">
    <name type="scientific">Vibrio coralliirubri</name>
    <dbReference type="NCBI Taxonomy" id="1516159"/>
    <lineage>
        <taxon>Bacteria</taxon>
        <taxon>Pseudomonadati</taxon>
        <taxon>Pseudomonadota</taxon>
        <taxon>Gammaproteobacteria</taxon>
        <taxon>Vibrionales</taxon>
        <taxon>Vibrionaceae</taxon>
        <taxon>Vibrio</taxon>
    </lineage>
</organism>
<proteinExistence type="predicted"/>
<gene>
    <name evidence="1" type="ORF">VCR31J2_1310425</name>
</gene>
<dbReference type="EMBL" id="CCKJ01000037">
    <property type="protein sequence ID" value="CDT77193.1"/>
    <property type="molecule type" value="Genomic_DNA"/>
</dbReference>
<name>A0AA86X1L0_9VIBR</name>
<reference evidence="1 2" key="1">
    <citation type="submission" date="2014-06" db="EMBL/GenBank/DDBJ databases">
        <authorList>
            <person name="Le Roux F."/>
        </authorList>
    </citation>
    <scope>NUCLEOTIDE SEQUENCE [LARGE SCALE GENOMIC DNA]</scope>
    <source>
        <strain evidence="1 2">J2-31</strain>
    </source>
</reference>
<sequence>METKYLRLTKNQRTFSQNENKSVWKMEGYQGLEIRIGLGFAVSNLSLSATMLKLNLDRIGSVDLNKNDDNAP</sequence>
<comment type="caution">
    <text evidence="1">The sequence shown here is derived from an EMBL/GenBank/DDBJ whole genome shotgun (WGS) entry which is preliminary data.</text>
</comment>